<feature type="transmembrane region" description="Helical" evidence="6">
    <location>
        <begin position="92"/>
        <end position="112"/>
    </location>
</feature>
<reference evidence="8 9" key="1">
    <citation type="journal article" date="2016" name="Nat. Commun.">
        <title>Thousands of microbial genomes shed light on interconnected biogeochemical processes in an aquifer system.</title>
        <authorList>
            <person name="Anantharaman K."/>
            <person name="Brown C.T."/>
            <person name="Hug L.A."/>
            <person name="Sharon I."/>
            <person name="Castelle C.J."/>
            <person name="Probst A.J."/>
            <person name="Thomas B.C."/>
            <person name="Singh A."/>
            <person name="Wilkins M.J."/>
            <person name="Karaoz U."/>
            <person name="Brodie E.L."/>
            <person name="Williams K.H."/>
            <person name="Hubbard S.S."/>
            <person name="Banfield J.F."/>
        </authorList>
    </citation>
    <scope>NUCLEOTIDE SEQUENCE [LARGE SCALE GENOMIC DNA]</scope>
</reference>
<feature type="transmembrane region" description="Helical" evidence="6">
    <location>
        <begin position="124"/>
        <end position="144"/>
    </location>
</feature>
<dbReference type="AlphaFoldDB" id="A0A1F7GL32"/>
<dbReference type="Pfam" id="PF09397">
    <property type="entry name" value="FtsK_gamma"/>
    <property type="match status" value="1"/>
</dbReference>
<dbReference type="InterPro" id="IPR036390">
    <property type="entry name" value="WH_DNA-bd_sf"/>
</dbReference>
<dbReference type="SUPFAM" id="SSF52540">
    <property type="entry name" value="P-loop containing nucleoside triphosphate hydrolases"/>
    <property type="match status" value="1"/>
</dbReference>
<evidence type="ECO:0000256" key="3">
    <source>
        <dbReference type="ARBA" id="ARBA00022840"/>
    </source>
</evidence>
<evidence type="ECO:0000259" key="7">
    <source>
        <dbReference type="PROSITE" id="PS50901"/>
    </source>
</evidence>
<dbReference type="InterPro" id="IPR002543">
    <property type="entry name" value="FtsK_dom"/>
</dbReference>
<feature type="transmembrane region" description="Helical" evidence="6">
    <location>
        <begin position="21"/>
        <end position="41"/>
    </location>
</feature>
<gene>
    <name evidence="8" type="ORF">A2799_01015</name>
</gene>
<evidence type="ECO:0000256" key="2">
    <source>
        <dbReference type="ARBA" id="ARBA00022741"/>
    </source>
</evidence>
<protein>
    <recommendedName>
        <fullName evidence="7">FtsK domain-containing protein</fullName>
    </recommendedName>
</protein>
<dbReference type="SUPFAM" id="SSF46785">
    <property type="entry name" value="Winged helix' DNA-binding domain"/>
    <property type="match status" value="1"/>
</dbReference>
<feature type="transmembrane region" description="Helical" evidence="6">
    <location>
        <begin position="151"/>
        <end position="167"/>
    </location>
</feature>
<feature type="transmembrane region" description="Helical" evidence="6">
    <location>
        <begin position="61"/>
        <end position="80"/>
    </location>
</feature>
<keyword evidence="6" id="KW-1133">Transmembrane helix</keyword>
<dbReference type="Gene3D" id="1.10.10.10">
    <property type="entry name" value="Winged helix-like DNA-binding domain superfamily/Winged helix DNA-binding domain"/>
    <property type="match status" value="1"/>
</dbReference>
<keyword evidence="4" id="KW-0238">DNA-binding</keyword>
<keyword evidence="6" id="KW-0472">Membrane</keyword>
<dbReference type="InterPro" id="IPR050206">
    <property type="entry name" value="FtsK/SpoIIIE/SftA"/>
</dbReference>
<dbReference type="PROSITE" id="PS50901">
    <property type="entry name" value="FTSK"/>
    <property type="match status" value="1"/>
</dbReference>
<evidence type="ECO:0000256" key="4">
    <source>
        <dbReference type="ARBA" id="ARBA00023125"/>
    </source>
</evidence>
<dbReference type="SMART" id="SM00843">
    <property type="entry name" value="Ftsk_gamma"/>
    <property type="match status" value="1"/>
</dbReference>
<dbReference type="InterPro" id="IPR003593">
    <property type="entry name" value="AAA+_ATPase"/>
</dbReference>
<evidence type="ECO:0000313" key="8">
    <source>
        <dbReference type="EMBL" id="OGK19770.1"/>
    </source>
</evidence>
<dbReference type="InterPro" id="IPR018541">
    <property type="entry name" value="Ftsk_gamma"/>
</dbReference>
<evidence type="ECO:0000256" key="1">
    <source>
        <dbReference type="ARBA" id="ARBA00006474"/>
    </source>
</evidence>
<dbReference type="InterPro" id="IPR036388">
    <property type="entry name" value="WH-like_DNA-bd_sf"/>
</dbReference>
<name>A0A1F7GL32_9BACT</name>
<evidence type="ECO:0000313" key="9">
    <source>
        <dbReference type="Proteomes" id="UP000176850"/>
    </source>
</evidence>
<evidence type="ECO:0000256" key="6">
    <source>
        <dbReference type="SAM" id="Phobius"/>
    </source>
</evidence>
<dbReference type="GO" id="GO:0005524">
    <property type="term" value="F:ATP binding"/>
    <property type="evidence" value="ECO:0007669"/>
    <property type="project" value="UniProtKB-UniRule"/>
</dbReference>
<comment type="caution">
    <text evidence="8">The sequence shown here is derived from an EMBL/GenBank/DDBJ whole genome shotgun (WGS) entry which is preliminary data.</text>
</comment>
<dbReference type="PANTHER" id="PTHR22683">
    <property type="entry name" value="SPORULATION PROTEIN RELATED"/>
    <property type="match status" value="1"/>
</dbReference>
<feature type="domain" description="FtsK" evidence="7">
    <location>
        <begin position="357"/>
        <end position="544"/>
    </location>
</feature>
<comment type="similarity">
    <text evidence="1">Belongs to the FtsK/SpoIIIE/SftA family.</text>
</comment>
<sequence>MARTKKFFKIKLPFLKLKINQRSFFTILGFLLIGFSLLLLLSYLQQGSILITINAKLADGFGTVSLFVPILLLLLGTHFFNSKKLKIIRPHITLGLLLLFIGVLGLTHSGSYGNVVFDNLKQDFSLFGALIILFTTIVVGGIVFLNTSIDAFLVFIAGIVKSFIEGLKKQSDLFSKRQSKSESDNEYIQDKRRPVTVPTHALPNSQGELTIRPLSKTQSQWVFPPLSLLSDIEQTEADRGDVKKNSEIIERTLDSFGIRARVVEVNKGPTVTQYALEIVMGTKLSKITALSNDLALAIAASTGQVRIEAPIPGRSLVGIEIPNKKGEIVALKRMLGEDIMTKSNNPLLVPLGLDVSGTPQVVDIGRMPHVLIAGTTGAGKSVILNAWICSFLFRTKPSDLRLILVDPKRVELGLYNGIPHLMTEVIVDPEKIISALKWTVGEMENRYKQFAKMSARNIEGYNQITGVEKYPYIIFIIDELADLMMFSARDAEELITRIAQMARATGIHLILATQRPSVDVITGLMKANIPSRIAFNVASMIDSRVVLDTPGAEKLLGKGDMLFLPPDQAKPRRIQSPFLSEKDAAAVVTFIKQNVPAVHYTEEVVNQDVALKGSGGRTVGSGNENHDALFNQAIDVISSFGKASSSLLQRKLSIGYARAAKLLDQLEEEGFVSGAEGSKPREVLRRQSAIDDGAEPEAMGDI</sequence>
<keyword evidence="6" id="KW-0812">Transmembrane</keyword>
<dbReference type="EMBL" id="MFZH01000006">
    <property type="protein sequence ID" value="OGK19770.1"/>
    <property type="molecule type" value="Genomic_DNA"/>
</dbReference>
<dbReference type="InterPro" id="IPR041027">
    <property type="entry name" value="FtsK_alpha"/>
</dbReference>
<dbReference type="InterPro" id="IPR027417">
    <property type="entry name" value="P-loop_NTPase"/>
</dbReference>
<dbReference type="Pfam" id="PF01580">
    <property type="entry name" value="FtsK_SpoIIIE"/>
    <property type="match status" value="1"/>
</dbReference>
<dbReference type="SMART" id="SM00382">
    <property type="entry name" value="AAA"/>
    <property type="match status" value="1"/>
</dbReference>
<dbReference type="Pfam" id="PF17854">
    <property type="entry name" value="FtsK_alpha"/>
    <property type="match status" value="1"/>
</dbReference>
<dbReference type="PANTHER" id="PTHR22683:SF41">
    <property type="entry name" value="DNA TRANSLOCASE FTSK"/>
    <property type="match status" value="1"/>
</dbReference>
<dbReference type="Gene3D" id="3.40.50.300">
    <property type="entry name" value="P-loop containing nucleotide triphosphate hydrolases"/>
    <property type="match status" value="1"/>
</dbReference>
<accession>A0A1F7GL32</accession>
<keyword evidence="2 5" id="KW-0547">Nucleotide-binding</keyword>
<dbReference type="Gene3D" id="3.30.980.40">
    <property type="match status" value="1"/>
</dbReference>
<feature type="binding site" evidence="5">
    <location>
        <begin position="374"/>
        <end position="381"/>
    </location>
    <ligand>
        <name>ATP</name>
        <dbReference type="ChEBI" id="CHEBI:30616"/>
    </ligand>
</feature>
<organism evidence="8 9">
    <name type="scientific">Candidatus Roizmanbacteria bacterium RIFCSPHIGHO2_01_FULL_39_24</name>
    <dbReference type="NCBI Taxonomy" id="1802032"/>
    <lineage>
        <taxon>Bacteria</taxon>
        <taxon>Candidatus Roizmaniibacteriota</taxon>
    </lineage>
</organism>
<proteinExistence type="inferred from homology"/>
<keyword evidence="3 5" id="KW-0067">ATP-binding</keyword>
<evidence type="ECO:0000256" key="5">
    <source>
        <dbReference type="PROSITE-ProRule" id="PRU00289"/>
    </source>
</evidence>
<dbReference type="Proteomes" id="UP000176850">
    <property type="component" value="Unassembled WGS sequence"/>
</dbReference>
<dbReference type="GO" id="GO:0003677">
    <property type="term" value="F:DNA binding"/>
    <property type="evidence" value="ECO:0007669"/>
    <property type="project" value="UniProtKB-KW"/>
</dbReference>